<reference evidence="3 4" key="1">
    <citation type="submission" date="2019-07" db="EMBL/GenBank/DDBJ databases">
        <title>Whole genome shotgun sequence of Cellulomonas xylanilytica NBRC 101102.</title>
        <authorList>
            <person name="Hosoyama A."/>
            <person name="Uohara A."/>
            <person name="Ohji S."/>
            <person name="Ichikawa N."/>
        </authorList>
    </citation>
    <scope>NUCLEOTIDE SEQUENCE [LARGE SCALE GENOMIC DNA]</scope>
    <source>
        <strain evidence="3 4">NBRC 101102</strain>
    </source>
</reference>
<dbReference type="EMBL" id="BJUB01000009">
    <property type="protein sequence ID" value="GEK22507.1"/>
    <property type="molecule type" value="Genomic_DNA"/>
</dbReference>
<dbReference type="InterPro" id="IPR026004">
    <property type="entry name" value="Septum_form"/>
</dbReference>
<sequence length="169" mass="17916">MMRTFTTRVAAPLLLAATLVALTGCGALEPTAEPAVRDETSGEITESSEADVFSLEVGDCLNETGTEEVTEVSSVPTVPCDQPHDSEAYAATDMPAGDYPGDQAVTDASDAYCYEQFATFVGLSYEESTLELASFFPTQESWAEGDHEIMCFIYSPDGQVTGTLAAAAR</sequence>
<evidence type="ECO:0000313" key="3">
    <source>
        <dbReference type="EMBL" id="GEK22507.1"/>
    </source>
</evidence>
<dbReference type="Pfam" id="PF13845">
    <property type="entry name" value="Septum_form"/>
    <property type="match status" value="1"/>
</dbReference>
<keyword evidence="4" id="KW-1185">Reference proteome</keyword>
<feature type="chain" id="PRO_5039531259" description="Septum formation-related domain-containing protein" evidence="1">
    <location>
        <begin position="22"/>
        <end position="169"/>
    </location>
</feature>
<dbReference type="Proteomes" id="UP000321118">
    <property type="component" value="Unassembled WGS sequence"/>
</dbReference>
<accession>A0A510V6K4</accession>
<organism evidence="3 4">
    <name type="scientific">Cellulomonas xylanilytica</name>
    <dbReference type="NCBI Taxonomy" id="233583"/>
    <lineage>
        <taxon>Bacteria</taxon>
        <taxon>Bacillati</taxon>
        <taxon>Actinomycetota</taxon>
        <taxon>Actinomycetes</taxon>
        <taxon>Micrococcales</taxon>
        <taxon>Cellulomonadaceae</taxon>
        <taxon>Cellulomonas</taxon>
    </lineage>
</organism>
<comment type="caution">
    <text evidence="3">The sequence shown here is derived from an EMBL/GenBank/DDBJ whole genome shotgun (WGS) entry which is preliminary data.</text>
</comment>
<protein>
    <recommendedName>
        <fullName evidence="2">Septum formation-related domain-containing protein</fullName>
    </recommendedName>
</protein>
<name>A0A510V6K4_9CELL</name>
<evidence type="ECO:0000259" key="2">
    <source>
        <dbReference type="Pfam" id="PF13845"/>
    </source>
</evidence>
<evidence type="ECO:0000313" key="4">
    <source>
        <dbReference type="Proteomes" id="UP000321118"/>
    </source>
</evidence>
<feature type="signal peptide" evidence="1">
    <location>
        <begin position="1"/>
        <end position="21"/>
    </location>
</feature>
<gene>
    <name evidence="3" type="ORF">CXY01_30270</name>
</gene>
<keyword evidence="1" id="KW-0732">Signal</keyword>
<feature type="domain" description="Septum formation-related" evidence="2">
    <location>
        <begin position="25"/>
        <end position="151"/>
    </location>
</feature>
<dbReference type="OrthoDB" id="3628931at2"/>
<proteinExistence type="predicted"/>
<evidence type="ECO:0000256" key="1">
    <source>
        <dbReference type="SAM" id="SignalP"/>
    </source>
</evidence>
<dbReference type="RefSeq" id="WP_146928527.1">
    <property type="nucleotide sequence ID" value="NZ_BJUB01000009.1"/>
</dbReference>
<dbReference type="PROSITE" id="PS51257">
    <property type="entry name" value="PROKAR_LIPOPROTEIN"/>
    <property type="match status" value="1"/>
</dbReference>
<dbReference type="AlphaFoldDB" id="A0A510V6K4"/>